<sequence>MIRNYLHSLAAILLCAYYTGKAIIMLEIFYILPNLIPTIVDLATTLFQFMIPKLQSNCFVRLRPGALSIILGIQKIEGKWRWLDETPLDYTNWESSKIAQDASDNSCAYLYEGSAGMISQWAVFNCSEYVPGPVSLGCFFKDI</sequence>
<dbReference type="Pfam" id="PF00059">
    <property type="entry name" value="Lectin_C"/>
    <property type="match status" value="1"/>
</dbReference>
<evidence type="ECO:0000259" key="1">
    <source>
        <dbReference type="PROSITE" id="PS50041"/>
    </source>
</evidence>
<dbReference type="Gene3D" id="3.10.100.10">
    <property type="entry name" value="Mannose-Binding Protein A, subunit A"/>
    <property type="match status" value="1"/>
</dbReference>
<organism evidence="2 3">
    <name type="scientific">Ditylenchus dipsaci</name>
    <dbReference type="NCBI Taxonomy" id="166011"/>
    <lineage>
        <taxon>Eukaryota</taxon>
        <taxon>Metazoa</taxon>
        <taxon>Ecdysozoa</taxon>
        <taxon>Nematoda</taxon>
        <taxon>Chromadorea</taxon>
        <taxon>Rhabditida</taxon>
        <taxon>Tylenchina</taxon>
        <taxon>Tylenchomorpha</taxon>
        <taxon>Sphaerularioidea</taxon>
        <taxon>Anguinidae</taxon>
        <taxon>Anguininae</taxon>
        <taxon>Ditylenchus</taxon>
    </lineage>
</organism>
<evidence type="ECO:0000313" key="2">
    <source>
        <dbReference type="Proteomes" id="UP000887574"/>
    </source>
</evidence>
<feature type="domain" description="C-type lectin" evidence="1">
    <location>
        <begin position="71"/>
        <end position="128"/>
    </location>
</feature>
<accession>A0A915DPY0</accession>
<keyword evidence="2" id="KW-1185">Reference proteome</keyword>
<evidence type="ECO:0000313" key="3">
    <source>
        <dbReference type="WBParaSite" id="jg22399"/>
    </source>
</evidence>
<dbReference type="SUPFAM" id="SSF56436">
    <property type="entry name" value="C-type lectin-like"/>
    <property type="match status" value="1"/>
</dbReference>
<protein>
    <submittedName>
        <fullName evidence="3">C-type lectin domain-containing protein</fullName>
    </submittedName>
</protein>
<name>A0A915DPY0_9BILA</name>
<dbReference type="InterPro" id="IPR016186">
    <property type="entry name" value="C-type_lectin-like/link_sf"/>
</dbReference>
<dbReference type="WBParaSite" id="jg22399">
    <property type="protein sequence ID" value="jg22399"/>
    <property type="gene ID" value="jg22399"/>
</dbReference>
<dbReference type="CDD" id="cd00037">
    <property type="entry name" value="CLECT"/>
    <property type="match status" value="1"/>
</dbReference>
<proteinExistence type="predicted"/>
<dbReference type="InterPro" id="IPR001304">
    <property type="entry name" value="C-type_lectin-like"/>
</dbReference>
<dbReference type="InterPro" id="IPR016187">
    <property type="entry name" value="CTDL_fold"/>
</dbReference>
<dbReference type="AlphaFoldDB" id="A0A915DPY0"/>
<dbReference type="Proteomes" id="UP000887574">
    <property type="component" value="Unplaced"/>
</dbReference>
<reference evidence="3" key="1">
    <citation type="submission" date="2022-11" db="UniProtKB">
        <authorList>
            <consortium name="WormBaseParasite"/>
        </authorList>
    </citation>
    <scope>IDENTIFICATION</scope>
</reference>
<dbReference type="PROSITE" id="PS50041">
    <property type="entry name" value="C_TYPE_LECTIN_2"/>
    <property type="match status" value="1"/>
</dbReference>